<dbReference type="AlphaFoldDB" id="A0A1Y2T1F1"/>
<protein>
    <submittedName>
        <fullName evidence="2">Uncharacterized protein</fullName>
    </submittedName>
</protein>
<evidence type="ECO:0000256" key="1">
    <source>
        <dbReference type="SAM" id="MobiDB-lite"/>
    </source>
</evidence>
<comment type="caution">
    <text evidence="2">The sequence shown here is derived from an EMBL/GenBank/DDBJ whole genome shotgun (WGS) entry which is preliminary data.</text>
</comment>
<accession>A0A1Y2T1F1</accession>
<evidence type="ECO:0000313" key="3">
    <source>
        <dbReference type="Proteomes" id="UP000194267"/>
    </source>
</evidence>
<name>A0A1Y2T1F1_SYMTR</name>
<dbReference type="EMBL" id="LWLV01002090">
    <property type="protein sequence ID" value="OTA40310.1"/>
    <property type="molecule type" value="Genomic_DNA"/>
</dbReference>
<proteinExistence type="predicted"/>
<dbReference type="Proteomes" id="UP000194267">
    <property type="component" value="Unassembled WGS sequence"/>
</dbReference>
<organism evidence="2 3">
    <name type="scientific">Symbiobacterium thermophilum</name>
    <dbReference type="NCBI Taxonomy" id="2734"/>
    <lineage>
        <taxon>Bacteria</taxon>
        <taxon>Bacillati</taxon>
        <taxon>Bacillota</taxon>
        <taxon>Clostridia</taxon>
        <taxon>Eubacteriales</taxon>
        <taxon>Symbiobacteriaceae</taxon>
        <taxon>Symbiobacterium</taxon>
    </lineage>
</organism>
<evidence type="ECO:0000313" key="2">
    <source>
        <dbReference type="EMBL" id="OTA40310.1"/>
    </source>
</evidence>
<gene>
    <name evidence="2" type="ORF">A6D92_19615</name>
</gene>
<feature type="region of interest" description="Disordered" evidence="1">
    <location>
        <begin position="42"/>
        <end position="70"/>
    </location>
</feature>
<dbReference type="RefSeq" id="WP_011197075.1">
    <property type="nucleotide sequence ID" value="NZ_JACSIR010000129.1"/>
</dbReference>
<sequence>MKPDPRVTPTGDAAADNPAISRLTVERLGMELATELGVDPGRIGALGASPDPAVQRYEAETHSPKSRPNR</sequence>
<reference evidence="3" key="1">
    <citation type="submission" date="2016-04" db="EMBL/GenBank/DDBJ databases">
        <authorList>
            <person name="Antunes L.P."/>
            <person name="Martins L.F."/>
            <person name="Pereira R.V."/>
            <person name="Thomas A.M."/>
            <person name="Barbosa D."/>
            <person name="Nascimento L."/>
            <person name="Silva G.M."/>
            <person name="Condomitti G.W."/>
            <person name="Digiampietri L.A."/>
            <person name="Lombardi K.C."/>
            <person name="Ramos P.L."/>
            <person name="Quaggio R.B."/>
            <person name="Oliveira J.C."/>
            <person name="Pascon R.C."/>
            <person name="Cruz J.B."/>
            <person name="Silva A.M."/>
            <person name="Setubal J.C."/>
        </authorList>
    </citation>
    <scope>NUCLEOTIDE SEQUENCE [LARGE SCALE GENOMIC DNA]</scope>
</reference>